<evidence type="ECO:0000256" key="1">
    <source>
        <dbReference type="ARBA" id="ARBA00004690"/>
    </source>
</evidence>
<dbReference type="WBParaSite" id="Pan_g7917.t1">
    <property type="protein sequence ID" value="Pan_g7917.t1"/>
    <property type="gene ID" value="Pan_g7917"/>
</dbReference>
<dbReference type="Gene3D" id="3.40.50.300">
    <property type="entry name" value="P-loop containing nucleotide triphosphate hydrolases"/>
    <property type="match status" value="1"/>
</dbReference>
<dbReference type="Proteomes" id="UP000492821">
    <property type="component" value="Unassembled WGS sequence"/>
</dbReference>
<keyword evidence="5 10" id="KW-0547">Nucleotide-binding</keyword>
<reference evidence="13" key="1">
    <citation type="journal article" date="2013" name="Genetics">
        <title>The draft genome and transcriptome of Panagrellus redivivus are shaped by the harsh demands of a free-living lifestyle.</title>
        <authorList>
            <person name="Srinivasan J."/>
            <person name="Dillman A.R."/>
            <person name="Macchietto M.G."/>
            <person name="Heikkinen L."/>
            <person name="Lakso M."/>
            <person name="Fracchia K.M."/>
            <person name="Antoshechkin I."/>
            <person name="Mortazavi A."/>
            <person name="Wong G."/>
            <person name="Sternberg P.W."/>
        </authorList>
    </citation>
    <scope>NUCLEOTIDE SEQUENCE [LARGE SCALE GENOMIC DNA]</scope>
    <source>
        <strain evidence="13">MT8872</strain>
    </source>
</reference>
<dbReference type="SUPFAM" id="SSF52540">
    <property type="entry name" value="P-loop containing nucleoside triphosphate hydrolases"/>
    <property type="match status" value="1"/>
</dbReference>
<keyword evidence="13" id="KW-1185">Reference proteome</keyword>
<dbReference type="UniPathway" id="UPA00579">
    <property type="reaction ID" value="UER00640"/>
</dbReference>
<evidence type="ECO:0000256" key="8">
    <source>
        <dbReference type="ARBA" id="ARBA00047436"/>
    </source>
</evidence>
<dbReference type="CDD" id="cd02023">
    <property type="entry name" value="UMPK"/>
    <property type="match status" value="1"/>
</dbReference>
<comment type="similarity">
    <text evidence="3 10">Belongs to the uridine kinase family.</text>
</comment>
<evidence type="ECO:0000313" key="13">
    <source>
        <dbReference type="Proteomes" id="UP000492821"/>
    </source>
</evidence>
<dbReference type="PANTHER" id="PTHR10285">
    <property type="entry name" value="URIDINE KINASE"/>
    <property type="match status" value="1"/>
</dbReference>
<feature type="domain" description="Phosphoribosyltransferase" evidence="12">
    <location>
        <begin position="330"/>
        <end position="533"/>
    </location>
</feature>
<evidence type="ECO:0000313" key="14">
    <source>
        <dbReference type="WBParaSite" id="Pan_g7917.t1"/>
    </source>
</evidence>
<sequence>MPATVPGSVVLCDGDCDKNANTVLPPSQNAERRVKISELKDDHGSNCAAGHVCRRNRTMSTSKSEDHLMTTDHGMKVYTKGRPPWYDIHGQRLKKPYFIGICGGSASGKTTVAKSIIERLGMQWVTVLSMDAFYKVLTPEQHELAAKNEYNFDTPAAFDFDLLYEALKRLSEGKSVDVPVYDFTHHKRDVNTKVMYGADVLIFEGILAFHMPEIVDLMDIKIFVDTDADSRLARRLSRDTGERGRDIRGVLDQYIRHVKPAFEQYIAPGAKVADVIIPRGGENLVAIDLIVRQVKTQLTARGYDANKPQSDTDELTFNKGSMPTSLHIVENTPQVQGLHTFIRNRDTPRDEFVFYSERLMRILIEYAINFIPYEDAEVVMPNGKNYHGKRRSAEVCGVAVMRSGETFEKALRSVVKDCKVGKILIQTNEMTMVPELYFLRLPRNVCKYKVLLMDATVGTGSCATMAIRILLDHDVLEENIILCALLMAQPGIQRIAYSFPRVKLITTAVDPILNEYYHIIPGMGNFGDRYFGTEFPSAHKKKQREEKRREVAQMFVDHSAAASVSKSSST</sequence>
<comment type="catalytic activity">
    <reaction evidence="9 10">
        <text>uridine + ATP = UMP + ADP + H(+)</text>
        <dbReference type="Rhea" id="RHEA:16825"/>
        <dbReference type="ChEBI" id="CHEBI:15378"/>
        <dbReference type="ChEBI" id="CHEBI:16704"/>
        <dbReference type="ChEBI" id="CHEBI:30616"/>
        <dbReference type="ChEBI" id="CHEBI:57865"/>
        <dbReference type="ChEBI" id="CHEBI:456216"/>
        <dbReference type="EC" id="2.7.1.48"/>
    </reaction>
</comment>
<evidence type="ECO:0000256" key="2">
    <source>
        <dbReference type="ARBA" id="ARBA00004784"/>
    </source>
</evidence>
<dbReference type="Pfam" id="PF00485">
    <property type="entry name" value="PRK"/>
    <property type="match status" value="1"/>
</dbReference>
<evidence type="ECO:0000256" key="6">
    <source>
        <dbReference type="ARBA" id="ARBA00022777"/>
    </source>
</evidence>
<dbReference type="InterPro" id="IPR000764">
    <property type="entry name" value="Uridine_kinase-like"/>
</dbReference>
<dbReference type="InterPro" id="IPR027417">
    <property type="entry name" value="P-loop_NTPase"/>
</dbReference>
<dbReference type="UniPathway" id="UPA00574">
    <property type="reaction ID" value="UER00637"/>
</dbReference>
<evidence type="ECO:0000256" key="10">
    <source>
        <dbReference type="RuleBase" id="RU003825"/>
    </source>
</evidence>
<evidence type="ECO:0000256" key="4">
    <source>
        <dbReference type="ARBA" id="ARBA00022679"/>
    </source>
</evidence>
<dbReference type="SUPFAM" id="SSF53271">
    <property type="entry name" value="PRTase-like"/>
    <property type="match status" value="1"/>
</dbReference>
<dbReference type="EC" id="2.7.1.48" evidence="10"/>
<reference evidence="14" key="2">
    <citation type="submission" date="2020-10" db="UniProtKB">
        <authorList>
            <consortium name="WormBaseParasite"/>
        </authorList>
    </citation>
    <scope>IDENTIFICATION</scope>
</reference>
<name>A0A7E4W6D1_PANRE</name>
<keyword evidence="6 10" id="KW-0418">Kinase</keyword>
<dbReference type="NCBIfam" id="NF004018">
    <property type="entry name" value="PRK05480.1"/>
    <property type="match status" value="1"/>
</dbReference>
<protein>
    <recommendedName>
        <fullName evidence="10">Uridine kinase</fullName>
        <ecNumber evidence="10">2.7.1.48</ecNumber>
    </recommendedName>
</protein>
<dbReference type="FunFam" id="3.40.50.300:FF:000339">
    <property type="entry name" value="Uridine kinase"/>
    <property type="match status" value="1"/>
</dbReference>
<comment type="pathway">
    <text evidence="1 10">Pyrimidine metabolism; UMP biosynthesis via salvage pathway; UMP from uridine: step 1/1.</text>
</comment>
<comment type="catalytic activity">
    <reaction evidence="8 10">
        <text>cytidine + ATP = CMP + ADP + H(+)</text>
        <dbReference type="Rhea" id="RHEA:24674"/>
        <dbReference type="ChEBI" id="CHEBI:15378"/>
        <dbReference type="ChEBI" id="CHEBI:17562"/>
        <dbReference type="ChEBI" id="CHEBI:30616"/>
        <dbReference type="ChEBI" id="CHEBI:60377"/>
        <dbReference type="ChEBI" id="CHEBI:456216"/>
        <dbReference type="EC" id="2.7.1.48"/>
    </reaction>
</comment>
<feature type="domain" description="Phosphoribulokinase/uridine kinase" evidence="11">
    <location>
        <begin position="98"/>
        <end position="285"/>
    </location>
</feature>
<accession>A0A7E4W6D1</accession>
<comment type="pathway">
    <text evidence="2 10">Pyrimidine metabolism; CTP biosynthesis via salvage pathway; CTP from cytidine: step 1/3.</text>
</comment>
<evidence type="ECO:0000259" key="12">
    <source>
        <dbReference type="Pfam" id="PF14681"/>
    </source>
</evidence>
<dbReference type="GO" id="GO:0005524">
    <property type="term" value="F:ATP binding"/>
    <property type="evidence" value="ECO:0007669"/>
    <property type="project" value="UniProtKB-KW"/>
</dbReference>
<dbReference type="InterPro" id="IPR000836">
    <property type="entry name" value="PRTase_dom"/>
</dbReference>
<evidence type="ECO:0000256" key="9">
    <source>
        <dbReference type="ARBA" id="ARBA00048909"/>
    </source>
</evidence>
<proteinExistence type="inferred from homology"/>
<dbReference type="InterPro" id="IPR006083">
    <property type="entry name" value="PRK/URK"/>
</dbReference>
<dbReference type="AlphaFoldDB" id="A0A7E4W6D1"/>
<dbReference type="GO" id="GO:0004849">
    <property type="term" value="F:uridine kinase activity"/>
    <property type="evidence" value="ECO:0007669"/>
    <property type="project" value="UniProtKB-EC"/>
</dbReference>
<dbReference type="Pfam" id="PF14681">
    <property type="entry name" value="UPRTase"/>
    <property type="match status" value="1"/>
</dbReference>
<dbReference type="GO" id="GO:0044206">
    <property type="term" value="P:UMP salvage"/>
    <property type="evidence" value="ECO:0007669"/>
    <property type="project" value="UniProtKB-UniPathway"/>
</dbReference>
<dbReference type="NCBIfam" id="TIGR00235">
    <property type="entry name" value="udk"/>
    <property type="match status" value="1"/>
</dbReference>
<dbReference type="CDD" id="cd06223">
    <property type="entry name" value="PRTases_typeI"/>
    <property type="match status" value="1"/>
</dbReference>
<dbReference type="InterPro" id="IPR029057">
    <property type="entry name" value="PRTase-like"/>
</dbReference>
<keyword evidence="4 10" id="KW-0808">Transferase</keyword>
<organism evidence="13 14">
    <name type="scientific">Panagrellus redivivus</name>
    <name type="common">Microworm</name>
    <dbReference type="NCBI Taxonomy" id="6233"/>
    <lineage>
        <taxon>Eukaryota</taxon>
        <taxon>Metazoa</taxon>
        <taxon>Ecdysozoa</taxon>
        <taxon>Nematoda</taxon>
        <taxon>Chromadorea</taxon>
        <taxon>Rhabditida</taxon>
        <taxon>Tylenchina</taxon>
        <taxon>Panagrolaimomorpha</taxon>
        <taxon>Panagrolaimoidea</taxon>
        <taxon>Panagrolaimidae</taxon>
        <taxon>Panagrellus</taxon>
    </lineage>
</organism>
<evidence type="ECO:0000256" key="5">
    <source>
        <dbReference type="ARBA" id="ARBA00022741"/>
    </source>
</evidence>
<evidence type="ECO:0000256" key="7">
    <source>
        <dbReference type="ARBA" id="ARBA00022840"/>
    </source>
</evidence>
<evidence type="ECO:0000259" key="11">
    <source>
        <dbReference type="Pfam" id="PF00485"/>
    </source>
</evidence>
<keyword evidence="7 10" id="KW-0067">ATP-binding</keyword>
<dbReference type="PRINTS" id="PR00988">
    <property type="entry name" value="URIDINKINASE"/>
</dbReference>
<dbReference type="FunFam" id="3.40.50.2020:FF:000010">
    <property type="entry name" value="Uridine-cytidine kinase"/>
    <property type="match status" value="1"/>
</dbReference>
<evidence type="ECO:0000256" key="3">
    <source>
        <dbReference type="ARBA" id="ARBA00005408"/>
    </source>
</evidence>
<dbReference type="Gene3D" id="3.40.50.2020">
    <property type="match status" value="1"/>
</dbReference>
<dbReference type="GO" id="GO:0044211">
    <property type="term" value="P:CTP salvage"/>
    <property type="evidence" value="ECO:0007669"/>
    <property type="project" value="UniProtKB-UniPathway"/>
</dbReference>